<keyword evidence="2" id="KW-0175">Coiled coil</keyword>
<evidence type="ECO:0000313" key="3">
    <source>
        <dbReference type="EMBL" id="KKO44625.1"/>
    </source>
</evidence>
<dbReference type="HAMAP" id="MF_00715">
    <property type="entry name" value="SlyX"/>
    <property type="match status" value="1"/>
</dbReference>
<dbReference type="PATRIC" id="fig|336831.14.peg.1197"/>
<evidence type="ECO:0000313" key="4">
    <source>
        <dbReference type="Proteomes" id="UP000034228"/>
    </source>
</evidence>
<dbReference type="OrthoDB" id="5771733at2"/>
<protein>
    <recommendedName>
        <fullName evidence="1">Protein SlyX homolog</fullName>
    </recommendedName>
</protein>
<proteinExistence type="inferred from homology"/>
<gene>
    <name evidence="1" type="primary">slyX</name>
    <name evidence="3" type="ORF">WG68_15135</name>
</gene>
<dbReference type="PANTHER" id="PTHR36508:SF1">
    <property type="entry name" value="PROTEIN SLYX"/>
    <property type="match status" value="1"/>
</dbReference>
<dbReference type="Proteomes" id="UP000034228">
    <property type="component" value="Unassembled WGS sequence"/>
</dbReference>
<name>A0A0M2V4R5_9GAMM</name>
<evidence type="ECO:0000256" key="2">
    <source>
        <dbReference type="SAM" id="Coils"/>
    </source>
</evidence>
<dbReference type="EMBL" id="LAHO01000015">
    <property type="protein sequence ID" value="KKO44625.1"/>
    <property type="molecule type" value="Genomic_DNA"/>
</dbReference>
<dbReference type="RefSeq" id="WP_046558551.1">
    <property type="nucleotide sequence ID" value="NZ_LAHO01000015.1"/>
</dbReference>
<evidence type="ECO:0000256" key="1">
    <source>
        <dbReference type="HAMAP-Rule" id="MF_00715"/>
    </source>
</evidence>
<feature type="coiled-coil region" evidence="2">
    <location>
        <begin position="5"/>
        <end position="53"/>
    </location>
</feature>
<dbReference type="PANTHER" id="PTHR36508">
    <property type="entry name" value="PROTEIN SLYX"/>
    <property type="match status" value="1"/>
</dbReference>
<dbReference type="Gene3D" id="1.20.5.300">
    <property type="match status" value="1"/>
</dbReference>
<dbReference type="InterPro" id="IPR007236">
    <property type="entry name" value="SlyX"/>
</dbReference>
<comment type="caution">
    <text evidence="3">The sequence shown here is derived from an EMBL/GenBank/DDBJ whole genome shotgun (WGS) entry which is preliminary data.</text>
</comment>
<reference evidence="3 4" key="1">
    <citation type="submission" date="2015-03" db="EMBL/GenBank/DDBJ databases">
        <title>Draft genome sequences of two protease-producing strains of Arsukibacterium isolated from two cold and alkaline environments.</title>
        <authorList>
            <person name="Lylloff J.E."/>
            <person name="Skov L.B."/>
            <person name="Jepsen M."/>
            <person name="Hallin P.F."/>
            <person name="Sorensen S.J."/>
            <person name="Stougaard P."/>
            <person name="Glaring M.A."/>
        </authorList>
    </citation>
    <scope>NUCLEOTIDE SEQUENCE [LARGE SCALE GENOMIC DNA]</scope>
    <source>
        <strain evidence="3 4">GCM72</strain>
    </source>
</reference>
<accession>A0A0M2V4R5</accession>
<comment type="similarity">
    <text evidence="1">Belongs to the SlyX family.</text>
</comment>
<dbReference type="AlphaFoldDB" id="A0A0M2V4R5"/>
<organism evidence="3 4">
    <name type="scientific">Arsukibacterium ikkense</name>
    <dbReference type="NCBI Taxonomy" id="336831"/>
    <lineage>
        <taxon>Bacteria</taxon>
        <taxon>Pseudomonadati</taxon>
        <taxon>Pseudomonadota</taxon>
        <taxon>Gammaproteobacteria</taxon>
        <taxon>Chromatiales</taxon>
        <taxon>Chromatiaceae</taxon>
        <taxon>Arsukibacterium</taxon>
    </lineage>
</organism>
<sequence>MNDRDAAMQQQLIELENKLAFQEDTVNSLNNELHQHQMRIEKLQQQVMLLADKLRQLPEDQGILSPEQEPPPPHY</sequence>
<dbReference type="STRING" id="336831.WG68_15135"/>
<dbReference type="Pfam" id="PF04102">
    <property type="entry name" value="SlyX"/>
    <property type="match status" value="1"/>
</dbReference>
<keyword evidence="4" id="KW-1185">Reference proteome</keyword>